<dbReference type="VEuPathDB" id="FungiDB:PTTG_12290"/>
<organism evidence="2">
    <name type="scientific">Puccinia triticina (isolate 1-1 / race 1 (BBBD))</name>
    <name type="common">Brown leaf rust fungus</name>
    <dbReference type="NCBI Taxonomy" id="630390"/>
    <lineage>
        <taxon>Eukaryota</taxon>
        <taxon>Fungi</taxon>
        <taxon>Dikarya</taxon>
        <taxon>Basidiomycota</taxon>
        <taxon>Pucciniomycotina</taxon>
        <taxon>Pucciniomycetes</taxon>
        <taxon>Pucciniales</taxon>
        <taxon>Pucciniaceae</taxon>
        <taxon>Puccinia</taxon>
    </lineage>
</organism>
<feature type="compositionally biased region" description="Basic residues" evidence="1">
    <location>
        <begin position="10"/>
        <end position="22"/>
    </location>
</feature>
<gene>
    <name evidence="2" type="ORF">PTTG_12290</name>
</gene>
<sequence>MMTSPLHSPHPLRKVHPHHQSSHKFIQPTMRNSSLFFLIALLYIQSEVAHALGINRKFLCNRPSKPNAKGVCMARINKNDLIKYSDPKFLRNSDWIAYSAKPSARGYTCQGVKFGSPFGQALFCCNLKIPPLNYVAFTDQEVTQNCYPA</sequence>
<name>A0A180GY06_PUCT1</name>
<evidence type="ECO:0000313" key="2">
    <source>
        <dbReference type="EMBL" id="OAV97218.1"/>
    </source>
</evidence>
<evidence type="ECO:0000313" key="4">
    <source>
        <dbReference type="Proteomes" id="UP000005240"/>
    </source>
</evidence>
<reference evidence="2" key="1">
    <citation type="submission" date="2009-11" db="EMBL/GenBank/DDBJ databases">
        <authorList>
            <consortium name="The Broad Institute Genome Sequencing Platform"/>
            <person name="Ward D."/>
            <person name="Feldgarden M."/>
            <person name="Earl A."/>
            <person name="Young S.K."/>
            <person name="Zeng Q."/>
            <person name="Koehrsen M."/>
            <person name="Alvarado L."/>
            <person name="Berlin A."/>
            <person name="Bochicchio J."/>
            <person name="Borenstein D."/>
            <person name="Chapman S.B."/>
            <person name="Chen Z."/>
            <person name="Engels R."/>
            <person name="Freedman E."/>
            <person name="Gellesch M."/>
            <person name="Goldberg J."/>
            <person name="Griggs A."/>
            <person name="Gujja S."/>
            <person name="Heilman E."/>
            <person name="Heiman D."/>
            <person name="Hepburn T."/>
            <person name="Howarth C."/>
            <person name="Jen D."/>
            <person name="Larson L."/>
            <person name="Lewis B."/>
            <person name="Mehta T."/>
            <person name="Park D."/>
            <person name="Pearson M."/>
            <person name="Roberts A."/>
            <person name="Saif S."/>
            <person name="Shea T."/>
            <person name="Shenoy N."/>
            <person name="Sisk P."/>
            <person name="Stolte C."/>
            <person name="Sykes S."/>
            <person name="Thomson T."/>
            <person name="Walk T."/>
            <person name="White J."/>
            <person name="Yandava C."/>
            <person name="Izard J."/>
            <person name="Baranova O.V."/>
            <person name="Blanton J.M."/>
            <person name="Tanner A.C."/>
            <person name="Dewhirst F.E."/>
            <person name="Haas B."/>
            <person name="Nusbaum C."/>
            <person name="Birren B."/>
        </authorList>
    </citation>
    <scope>NUCLEOTIDE SEQUENCE [LARGE SCALE GENOMIC DNA]</scope>
    <source>
        <strain evidence="2">1-1 BBBD Race 1</strain>
    </source>
</reference>
<reference evidence="2" key="2">
    <citation type="submission" date="2016-05" db="EMBL/GenBank/DDBJ databases">
        <title>Comparative analysis highlights variable genome content of wheat rusts and divergence of the mating loci.</title>
        <authorList>
            <person name="Cuomo C.A."/>
            <person name="Bakkeren G."/>
            <person name="Szabo L."/>
            <person name="Khalil H."/>
            <person name="Joly D."/>
            <person name="Goldberg J."/>
            <person name="Young S."/>
            <person name="Zeng Q."/>
            <person name="Fellers J."/>
        </authorList>
    </citation>
    <scope>NUCLEOTIDE SEQUENCE [LARGE SCALE GENOMIC DNA]</scope>
    <source>
        <strain evidence="2">1-1 BBBD Race 1</strain>
    </source>
</reference>
<evidence type="ECO:0000313" key="3">
    <source>
        <dbReference type="EnsemblFungi" id="PTTG_12290-t43_1-p1"/>
    </source>
</evidence>
<keyword evidence="4" id="KW-1185">Reference proteome</keyword>
<dbReference type="AlphaFoldDB" id="A0A180GY06"/>
<reference evidence="3 4" key="3">
    <citation type="journal article" date="2017" name="G3 (Bethesda)">
        <title>Comparative analysis highlights variable genome content of wheat rusts and divergence of the mating loci.</title>
        <authorList>
            <person name="Cuomo C.A."/>
            <person name="Bakkeren G."/>
            <person name="Khalil H.B."/>
            <person name="Panwar V."/>
            <person name="Joly D."/>
            <person name="Linning R."/>
            <person name="Sakthikumar S."/>
            <person name="Song X."/>
            <person name="Adiconis X."/>
            <person name="Fan L."/>
            <person name="Goldberg J.M."/>
            <person name="Levin J.Z."/>
            <person name="Young S."/>
            <person name="Zeng Q."/>
            <person name="Anikster Y."/>
            <person name="Bruce M."/>
            <person name="Wang M."/>
            <person name="Yin C."/>
            <person name="McCallum B."/>
            <person name="Szabo L.J."/>
            <person name="Hulbert S."/>
            <person name="Chen X."/>
            <person name="Fellers J.P."/>
        </authorList>
    </citation>
    <scope>NUCLEOTIDE SEQUENCE</scope>
    <source>
        <strain evidence="3">isolate 1-1 / race 1 (BBBD)</strain>
        <strain evidence="4">Isolate 1-1 / race 1 (BBBD)</strain>
    </source>
</reference>
<evidence type="ECO:0000256" key="1">
    <source>
        <dbReference type="SAM" id="MobiDB-lite"/>
    </source>
</evidence>
<protein>
    <submittedName>
        <fullName evidence="2 3">Uncharacterized protein</fullName>
    </submittedName>
</protein>
<feature type="region of interest" description="Disordered" evidence="1">
    <location>
        <begin position="1"/>
        <end position="24"/>
    </location>
</feature>
<reference evidence="3" key="4">
    <citation type="submission" date="2025-05" db="UniProtKB">
        <authorList>
            <consortium name="EnsemblFungi"/>
        </authorList>
    </citation>
    <scope>IDENTIFICATION</scope>
    <source>
        <strain evidence="3">isolate 1-1 / race 1 (BBBD)</strain>
    </source>
</reference>
<dbReference type="Proteomes" id="UP000005240">
    <property type="component" value="Unassembled WGS sequence"/>
</dbReference>
<dbReference type="EnsemblFungi" id="PTTG_12290-t43_1">
    <property type="protein sequence ID" value="PTTG_12290-t43_1-p1"/>
    <property type="gene ID" value="PTTG_12290"/>
</dbReference>
<accession>A0A180GY06</accession>
<dbReference type="EMBL" id="ADAS02000014">
    <property type="protein sequence ID" value="OAV97218.1"/>
    <property type="molecule type" value="Genomic_DNA"/>
</dbReference>
<proteinExistence type="predicted"/>